<comment type="caution">
    <text evidence="2">The sequence shown here is derived from an EMBL/GenBank/DDBJ whole genome shotgun (WGS) entry which is preliminary data.</text>
</comment>
<dbReference type="OrthoDB" id="2414509at2759"/>
<evidence type="ECO:0000313" key="3">
    <source>
        <dbReference type="Proteomes" id="UP000037035"/>
    </source>
</evidence>
<dbReference type="EMBL" id="LAVV01006943">
    <property type="protein sequence ID" value="KNZ57703.1"/>
    <property type="molecule type" value="Genomic_DNA"/>
</dbReference>
<feature type="region of interest" description="Disordered" evidence="1">
    <location>
        <begin position="1"/>
        <end position="42"/>
    </location>
</feature>
<sequence>MPKKASPKPTKPTTKKTAIQRKSKKNRGKNSSEYDYADKKAGHLKKEDNLGRLLLLVVQQKVKLMAINLHNQSPSNIKLKIHQMKYQFNTYKDKYKKIHTKSISTGFGLTNEDQKAGI</sequence>
<dbReference type="AlphaFoldDB" id="A0A0L6VAC0"/>
<proteinExistence type="predicted"/>
<name>A0A0L6VAC0_9BASI</name>
<dbReference type="Proteomes" id="UP000037035">
    <property type="component" value="Unassembled WGS sequence"/>
</dbReference>
<organism evidence="2 3">
    <name type="scientific">Puccinia sorghi</name>
    <dbReference type="NCBI Taxonomy" id="27349"/>
    <lineage>
        <taxon>Eukaryota</taxon>
        <taxon>Fungi</taxon>
        <taxon>Dikarya</taxon>
        <taxon>Basidiomycota</taxon>
        <taxon>Pucciniomycotina</taxon>
        <taxon>Pucciniomycetes</taxon>
        <taxon>Pucciniales</taxon>
        <taxon>Pucciniaceae</taxon>
        <taxon>Puccinia</taxon>
    </lineage>
</organism>
<keyword evidence="3" id="KW-1185">Reference proteome</keyword>
<feature type="compositionally biased region" description="Low complexity" evidence="1">
    <location>
        <begin position="7"/>
        <end position="17"/>
    </location>
</feature>
<feature type="compositionally biased region" description="Basic and acidic residues" evidence="1">
    <location>
        <begin position="30"/>
        <end position="42"/>
    </location>
</feature>
<protein>
    <submittedName>
        <fullName evidence="2">Uncharacterized protein</fullName>
    </submittedName>
</protein>
<reference evidence="2 3" key="1">
    <citation type="submission" date="2015-08" db="EMBL/GenBank/DDBJ databases">
        <title>Next Generation Sequencing and Analysis of the Genome of Puccinia sorghi L Schw, the Causal Agent of Maize Common Rust.</title>
        <authorList>
            <person name="Rochi L."/>
            <person name="Burguener G."/>
            <person name="Darino M."/>
            <person name="Turjanski A."/>
            <person name="Kreff E."/>
            <person name="Dieguez M.J."/>
            <person name="Sacco F."/>
        </authorList>
    </citation>
    <scope>NUCLEOTIDE SEQUENCE [LARGE SCALE GENOMIC DNA]</scope>
    <source>
        <strain evidence="2 3">RO10H11247</strain>
    </source>
</reference>
<gene>
    <name evidence="2" type="ORF">VP01_2095g3</name>
</gene>
<accession>A0A0L6VAC0</accession>
<evidence type="ECO:0000313" key="2">
    <source>
        <dbReference type="EMBL" id="KNZ57703.1"/>
    </source>
</evidence>
<feature type="non-terminal residue" evidence="2">
    <location>
        <position position="118"/>
    </location>
</feature>
<feature type="compositionally biased region" description="Basic residues" evidence="1">
    <location>
        <begin position="18"/>
        <end position="28"/>
    </location>
</feature>
<evidence type="ECO:0000256" key="1">
    <source>
        <dbReference type="SAM" id="MobiDB-lite"/>
    </source>
</evidence>
<dbReference type="STRING" id="27349.A0A0L6VAC0"/>
<dbReference type="VEuPathDB" id="FungiDB:VP01_2095g3"/>